<dbReference type="AlphaFoldDB" id="A0A4Y9Y1T2"/>
<feature type="region of interest" description="Disordered" evidence="1">
    <location>
        <begin position="171"/>
        <end position="194"/>
    </location>
</feature>
<sequence>MEPKVSYYAQATIEEYETEEEQGKFDADDDNEIMEDVMPPEAVLHSSRATEDTIKHTKQGKVETPKCTLPEPNSITGKIFGISKEMSSHLQEVLKPKSPAKNIVASVFGPRLKGALIYLQMEDLEVQHEILVMLDGYNPAWLYKPAVWYANRKVPPSTTDAPSIIAKNTISVEPQADTQDESGEEMHPDSPDRDFIICKPNGADERKMFETRM</sequence>
<reference evidence="2 3" key="1">
    <citation type="submission" date="2019-01" db="EMBL/GenBank/DDBJ databases">
        <title>Genome sequencing of the rare red list fungi Fomitopsis rosea.</title>
        <authorList>
            <person name="Buettner E."/>
            <person name="Kellner H."/>
        </authorList>
    </citation>
    <scope>NUCLEOTIDE SEQUENCE [LARGE SCALE GENOMIC DNA]</scope>
    <source>
        <strain evidence="2 3">DSM 105464</strain>
    </source>
</reference>
<evidence type="ECO:0000313" key="2">
    <source>
        <dbReference type="EMBL" id="TFY56325.1"/>
    </source>
</evidence>
<gene>
    <name evidence="2" type="ORF">EVJ58_g7711</name>
</gene>
<protein>
    <submittedName>
        <fullName evidence="2">Uncharacterized protein</fullName>
    </submittedName>
</protein>
<feature type="compositionally biased region" description="Basic and acidic residues" evidence="1">
    <location>
        <begin position="184"/>
        <end position="194"/>
    </location>
</feature>
<evidence type="ECO:0000313" key="3">
    <source>
        <dbReference type="Proteomes" id="UP000298390"/>
    </source>
</evidence>
<accession>A0A4Y9Y1T2</accession>
<organism evidence="2 3">
    <name type="scientific">Rhodofomes roseus</name>
    <dbReference type="NCBI Taxonomy" id="34475"/>
    <lineage>
        <taxon>Eukaryota</taxon>
        <taxon>Fungi</taxon>
        <taxon>Dikarya</taxon>
        <taxon>Basidiomycota</taxon>
        <taxon>Agaricomycotina</taxon>
        <taxon>Agaricomycetes</taxon>
        <taxon>Polyporales</taxon>
        <taxon>Rhodofomes</taxon>
    </lineage>
</organism>
<name>A0A4Y9Y1T2_9APHY</name>
<evidence type="ECO:0000256" key="1">
    <source>
        <dbReference type="SAM" id="MobiDB-lite"/>
    </source>
</evidence>
<dbReference type="EMBL" id="SEKV01000514">
    <property type="protein sequence ID" value="TFY56325.1"/>
    <property type="molecule type" value="Genomic_DNA"/>
</dbReference>
<comment type="caution">
    <text evidence="2">The sequence shown here is derived from an EMBL/GenBank/DDBJ whole genome shotgun (WGS) entry which is preliminary data.</text>
</comment>
<proteinExistence type="predicted"/>
<dbReference type="Proteomes" id="UP000298390">
    <property type="component" value="Unassembled WGS sequence"/>
</dbReference>
<dbReference type="STRING" id="34475.A0A4Y9Y1T2"/>